<dbReference type="EC" id="5.1.3.1" evidence="7 10"/>
<evidence type="ECO:0000256" key="9">
    <source>
        <dbReference type="ARBA" id="ARBA00023235"/>
    </source>
</evidence>
<feature type="binding site" evidence="14">
    <location>
        <position position="176"/>
    </location>
    <ligand>
        <name>substrate</name>
    </ligand>
</feature>
<keyword evidence="16" id="KW-1185">Reference proteome</keyword>
<keyword evidence="9 10" id="KW-0413">Isomerase</keyword>
<dbReference type="Proteomes" id="UP000242864">
    <property type="component" value="Chromosome"/>
</dbReference>
<feature type="binding site" evidence="10 14">
    <location>
        <begin position="141"/>
        <end position="144"/>
    </location>
    <ligand>
        <name>substrate</name>
    </ligand>
</feature>
<keyword evidence="13" id="KW-0170">Cobalt</keyword>
<feature type="active site" description="Proton acceptor" evidence="10 12">
    <location>
        <position position="34"/>
    </location>
</feature>
<evidence type="ECO:0000256" key="4">
    <source>
        <dbReference type="ARBA" id="ARBA00001947"/>
    </source>
</evidence>
<feature type="binding site" evidence="10 13">
    <location>
        <position position="32"/>
    </location>
    <ligand>
        <name>a divalent metal cation</name>
        <dbReference type="ChEBI" id="CHEBI:60240"/>
    </ligand>
</feature>
<evidence type="ECO:0000256" key="6">
    <source>
        <dbReference type="ARBA" id="ARBA00009541"/>
    </source>
</evidence>
<feature type="active site" description="Proton donor" evidence="10 12">
    <location>
        <position position="174"/>
    </location>
</feature>
<evidence type="ECO:0000256" key="14">
    <source>
        <dbReference type="PIRSR" id="PIRSR001461-3"/>
    </source>
</evidence>
<comment type="cofactor">
    <cofactor evidence="10 13">
        <name>a divalent metal cation</name>
        <dbReference type="ChEBI" id="CHEBI:60240"/>
    </cofactor>
    <text evidence="10 13">Binds 1 divalent metal cation per subunit.</text>
</comment>
<evidence type="ECO:0000313" key="16">
    <source>
        <dbReference type="Proteomes" id="UP000242864"/>
    </source>
</evidence>
<dbReference type="AlphaFoldDB" id="A0AAC9WMV3"/>
<feature type="binding site" evidence="10 14">
    <location>
        <position position="65"/>
    </location>
    <ligand>
        <name>substrate</name>
    </ligand>
</feature>
<comment type="function">
    <text evidence="10">Catalyzes the reversible epimerization of D-ribulose 5-phosphate to D-xylulose 5-phosphate.</text>
</comment>
<dbReference type="CDD" id="cd00429">
    <property type="entry name" value="RPE"/>
    <property type="match status" value="1"/>
</dbReference>
<dbReference type="GO" id="GO:0005737">
    <property type="term" value="C:cytoplasm"/>
    <property type="evidence" value="ECO:0007669"/>
    <property type="project" value="UniProtKB-ARBA"/>
</dbReference>
<evidence type="ECO:0000256" key="3">
    <source>
        <dbReference type="ARBA" id="ARBA00001941"/>
    </source>
</evidence>
<dbReference type="Gene3D" id="3.20.20.70">
    <property type="entry name" value="Aldolase class I"/>
    <property type="match status" value="1"/>
</dbReference>
<proteinExistence type="inferred from homology"/>
<dbReference type="PANTHER" id="PTHR11749">
    <property type="entry name" value="RIBULOSE-5-PHOSPHATE-3-EPIMERASE"/>
    <property type="match status" value="1"/>
</dbReference>
<dbReference type="NCBIfam" id="TIGR01163">
    <property type="entry name" value="rpe"/>
    <property type="match status" value="1"/>
</dbReference>
<feature type="binding site" evidence="10 13">
    <location>
        <position position="174"/>
    </location>
    <ligand>
        <name>a divalent metal cation</name>
        <dbReference type="ChEBI" id="CHEBI:60240"/>
    </ligand>
</feature>
<dbReference type="NCBIfam" id="NF004076">
    <property type="entry name" value="PRK05581.1-4"/>
    <property type="match status" value="1"/>
</dbReference>
<comment type="cofactor">
    <cofactor evidence="5">
        <name>Fe(2+)</name>
        <dbReference type="ChEBI" id="CHEBI:29033"/>
    </cofactor>
</comment>
<evidence type="ECO:0000256" key="2">
    <source>
        <dbReference type="ARBA" id="ARBA00001936"/>
    </source>
</evidence>
<evidence type="ECO:0000256" key="12">
    <source>
        <dbReference type="PIRSR" id="PIRSR001461-1"/>
    </source>
</evidence>
<comment type="cofactor">
    <cofactor evidence="2">
        <name>Mn(2+)</name>
        <dbReference type="ChEBI" id="CHEBI:29035"/>
    </cofactor>
</comment>
<keyword evidence="8 10" id="KW-0479">Metal-binding</keyword>
<organism evidence="15 16">
    <name type="scientific">Staphylococcus lutrae</name>
    <dbReference type="NCBI Taxonomy" id="155085"/>
    <lineage>
        <taxon>Bacteria</taxon>
        <taxon>Bacillati</taxon>
        <taxon>Bacillota</taxon>
        <taxon>Bacilli</taxon>
        <taxon>Bacillales</taxon>
        <taxon>Staphylococcaceae</taxon>
        <taxon>Staphylococcus</taxon>
    </lineage>
</organism>
<keyword evidence="13" id="KW-0464">Manganese</keyword>
<dbReference type="PROSITE" id="PS01086">
    <property type="entry name" value="RIBUL_P_3_EPIMER_2"/>
    <property type="match status" value="1"/>
</dbReference>
<gene>
    <name evidence="10" type="primary">rpe</name>
    <name evidence="15" type="ORF">B5P37_10240</name>
</gene>
<evidence type="ECO:0000256" key="13">
    <source>
        <dbReference type="PIRSR" id="PIRSR001461-2"/>
    </source>
</evidence>
<dbReference type="EMBL" id="CP020773">
    <property type="protein sequence ID" value="ARJ51662.1"/>
    <property type="molecule type" value="Genomic_DNA"/>
</dbReference>
<feature type="binding site" evidence="10 14">
    <location>
        <position position="7"/>
    </location>
    <ligand>
        <name>substrate</name>
    </ligand>
</feature>
<dbReference type="FunFam" id="3.20.20.70:FF:000004">
    <property type="entry name" value="Ribulose-phosphate 3-epimerase"/>
    <property type="match status" value="1"/>
</dbReference>
<feature type="binding site" evidence="10 13">
    <location>
        <position position="65"/>
    </location>
    <ligand>
        <name>a divalent metal cation</name>
        <dbReference type="ChEBI" id="CHEBI:60240"/>
    </ligand>
</feature>
<comment type="cofactor">
    <cofactor evidence="3">
        <name>Co(2+)</name>
        <dbReference type="ChEBI" id="CHEBI:48828"/>
    </cofactor>
</comment>
<sequence>MTKVFPSLLSADFLNLKEELLRLEQSGVDGLHFDVMDGRFVPNISIGFPVLEAIRAATALPIDVHLMIENPDDYVNDFADKGANKISVHLEGTPHIHRVVQNIKSHGVEAGVVINPGTPVHALEAILSQVDFILIMSVNPGFGGQAFIPESVDKIKQLSALRAARQLDFRIEVDGGINAQTARQVVEAGADWLVAGSYFFSQDHYQEATQRLKGTVS</sequence>
<dbReference type="GO" id="GO:0046872">
    <property type="term" value="F:metal ion binding"/>
    <property type="evidence" value="ECO:0007669"/>
    <property type="project" value="UniProtKB-UniRule"/>
</dbReference>
<feature type="binding site" evidence="10 14">
    <location>
        <begin position="196"/>
        <end position="197"/>
    </location>
    <ligand>
        <name>substrate</name>
    </ligand>
</feature>
<evidence type="ECO:0000256" key="11">
    <source>
        <dbReference type="PIRNR" id="PIRNR001461"/>
    </source>
</evidence>
<comment type="catalytic activity">
    <reaction evidence="1 10 11">
        <text>D-ribulose 5-phosphate = D-xylulose 5-phosphate</text>
        <dbReference type="Rhea" id="RHEA:13677"/>
        <dbReference type="ChEBI" id="CHEBI:57737"/>
        <dbReference type="ChEBI" id="CHEBI:58121"/>
        <dbReference type="EC" id="5.1.3.1"/>
    </reaction>
</comment>
<dbReference type="InterPro" id="IPR000056">
    <property type="entry name" value="Ribul_P_3_epim-like"/>
</dbReference>
<name>A0AAC9WMV3_9STAP</name>
<dbReference type="InterPro" id="IPR013785">
    <property type="entry name" value="Aldolase_TIM"/>
</dbReference>
<accession>A0AAC9WMV3</accession>
<dbReference type="GO" id="GO:0004750">
    <property type="term" value="F:D-ribulose-phosphate 3-epimerase activity"/>
    <property type="evidence" value="ECO:0007669"/>
    <property type="project" value="UniProtKB-UniRule"/>
</dbReference>
<keyword evidence="10 11" id="KW-0119">Carbohydrate metabolism</keyword>
<evidence type="ECO:0000256" key="8">
    <source>
        <dbReference type="ARBA" id="ARBA00022723"/>
    </source>
</evidence>
<dbReference type="PIRSF" id="PIRSF001461">
    <property type="entry name" value="RPE"/>
    <property type="match status" value="1"/>
</dbReference>
<protein>
    <recommendedName>
        <fullName evidence="7 10">Ribulose-phosphate 3-epimerase</fullName>
        <ecNumber evidence="7 10">5.1.3.1</ecNumber>
    </recommendedName>
</protein>
<feature type="binding site" evidence="10">
    <location>
        <begin position="174"/>
        <end position="176"/>
    </location>
    <ligand>
        <name>substrate</name>
    </ligand>
</feature>
<evidence type="ECO:0000313" key="15">
    <source>
        <dbReference type="EMBL" id="ARJ51662.1"/>
    </source>
</evidence>
<dbReference type="KEGG" id="slz:B5P37_10240"/>
<dbReference type="RefSeq" id="WP_085238113.1">
    <property type="nucleotide sequence ID" value="NZ_CP020773.1"/>
</dbReference>
<feature type="binding site" evidence="10 13">
    <location>
        <position position="34"/>
    </location>
    <ligand>
        <name>a divalent metal cation</name>
        <dbReference type="ChEBI" id="CHEBI:60240"/>
    </ligand>
</feature>
<dbReference type="Pfam" id="PF00834">
    <property type="entry name" value="Ribul_P_3_epim"/>
    <property type="match status" value="1"/>
</dbReference>
<evidence type="ECO:0000256" key="1">
    <source>
        <dbReference type="ARBA" id="ARBA00001782"/>
    </source>
</evidence>
<comment type="pathway">
    <text evidence="10">Carbohydrate degradation.</text>
</comment>
<dbReference type="SUPFAM" id="SSF51366">
    <property type="entry name" value="Ribulose-phoshate binding barrel"/>
    <property type="match status" value="1"/>
</dbReference>
<comment type="similarity">
    <text evidence="6 10 11">Belongs to the ribulose-phosphate 3-epimerase family.</text>
</comment>
<keyword evidence="13" id="KW-0862">Zinc</keyword>
<dbReference type="GO" id="GO:0006098">
    <property type="term" value="P:pentose-phosphate shunt"/>
    <property type="evidence" value="ECO:0007669"/>
    <property type="project" value="UniProtKB-UniRule"/>
</dbReference>
<comment type="cofactor">
    <cofactor evidence="4">
        <name>Zn(2+)</name>
        <dbReference type="ChEBI" id="CHEBI:29105"/>
    </cofactor>
</comment>
<dbReference type="InterPro" id="IPR026019">
    <property type="entry name" value="Ribul_P_3_epim"/>
</dbReference>
<dbReference type="GO" id="GO:0019323">
    <property type="term" value="P:pentose catabolic process"/>
    <property type="evidence" value="ECO:0007669"/>
    <property type="project" value="UniProtKB-UniRule"/>
</dbReference>
<evidence type="ECO:0000256" key="7">
    <source>
        <dbReference type="ARBA" id="ARBA00013188"/>
    </source>
</evidence>
<dbReference type="InterPro" id="IPR011060">
    <property type="entry name" value="RibuloseP-bd_barrel"/>
</dbReference>
<reference evidence="15 16" key="1">
    <citation type="submission" date="2017-04" db="EMBL/GenBank/DDBJ databases">
        <authorList>
            <person name="Veseli I.A."/>
            <person name="Tang C."/>
            <person name="Pombert J.-F."/>
        </authorList>
    </citation>
    <scope>NUCLEOTIDE SEQUENCE [LARGE SCALE GENOMIC DNA]</scope>
    <source>
        <strain evidence="15 16">ATCC 700373</strain>
    </source>
</reference>
<dbReference type="PROSITE" id="PS01085">
    <property type="entry name" value="RIBUL_P_3_EPIMER_1"/>
    <property type="match status" value="1"/>
</dbReference>
<evidence type="ECO:0000256" key="10">
    <source>
        <dbReference type="HAMAP-Rule" id="MF_02227"/>
    </source>
</evidence>
<dbReference type="HAMAP" id="MF_02227">
    <property type="entry name" value="RPE"/>
    <property type="match status" value="1"/>
</dbReference>
<evidence type="ECO:0000256" key="5">
    <source>
        <dbReference type="ARBA" id="ARBA00001954"/>
    </source>
</evidence>